<feature type="signal peptide" evidence="1">
    <location>
        <begin position="1"/>
        <end position="28"/>
    </location>
</feature>
<sequence length="317" mass="33253">MLNSIRSMTVCGLLTLGLVAAGITSASADDPTSTGTVTQCANQAVCGSVTDHSGSTPSPGATLGGSGGGGGGVQMCSWNGQQWPCWDDDLGWFSTSDGCYYQASDPQPPADDPAWAGHKPTDGAVYEVNCRGVGGQLTPKPLMFFAAAPVAQPPRDRPIDIARRTVKQMHFDSPTLHAAPAGTAVVGSPVWLWYDATPTTAGVQTKKVDGLGLSITITATRGEVSWDPGDGSSTFGCKDSVTPYRSDLPRDAVPPCGYTYRTSSAKAKDTSFYLTAKFLWHVEATRSDTGAVFYRVDIPVDTAVPLKLQVAEVQVLN</sequence>
<reference evidence="2 3" key="1">
    <citation type="submission" date="2022-06" db="EMBL/GenBank/DDBJ databases">
        <title>Sequencing the genomes of 1000 actinobacteria strains.</title>
        <authorList>
            <person name="Klenk H.-P."/>
        </authorList>
    </citation>
    <scope>NUCLEOTIDE SEQUENCE [LARGE SCALE GENOMIC DNA]</scope>
    <source>
        <strain evidence="2 3">DSM 41656</strain>
    </source>
</reference>
<keyword evidence="1" id="KW-0732">Signal</keyword>
<protein>
    <recommendedName>
        <fullName evidence="4">ATP/GTP-binding protein</fullName>
    </recommendedName>
</protein>
<keyword evidence="3" id="KW-1185">Reference proteome</keyword>
<organism evidence="2 3">
    <name type="scientific">Kitasatospora paracochleata</name>
    <dbReference type="NCBI Taxonomy" id="58354"/>
    <lineage>
        <taxon>Bacteria</taxon>
        <taxon>Bacillati</taxon>
        <taxon>Actinomycetota</taxon>
        <taxon>Actinomycetes</taxon>
        <taxon>Kitasatosporales</taxon>
        <taxon>Streptomycetaceae</taxon>
        <taxon>Kitasatospora</taxon>
    </lineage>
</organism>
<evidence type="ECO:0008006" key="4">
    <source>
        <dbReference type="Google" id="ProtNLM"/>
    </source>
</evidence>
<gene>
    <name evidence="2" type="ORF">FHR36_001700</name>
</gene>
<comment type="caution">
    <text evidence="2">The sequence shown here is derived from an EMBL/GenBank/DDBJ whole genome shotgun (WGS) entry which is preliminary data.</text>
</comment>
<feature type="chain" id="PRO_5047214830" description="ATP/GTP-binding protein" evidence="1">
    <location>
        <begin position="29"/>
        <end position="317"/>
    </location>
</feature>
<evidence type="ECO:0000313" key="2">
    <source>
        <dbReference type="EMBL" id="MCP2308576.1"/>
    </source>
</evidence>
<accession>A0ABT1IVE2</accession>
<dbReference type="Proteomes" id="UP001206483">
    <property type="component" value="Unassembled WGS sequence"/>
</dbReference>
<name>A0ABT1IVE2_9ACTN</name>
<dbReference type="EMBL" id="JAMZDX010000002">
    <property type="protein sequence ID" value="MCP2308576.1"/>
    <property type="molecule type" value="Genomic_DNA"/>
</dbReference>
<dbReference type="RefSeq" id="WP_253795339.1">
    <property type="nucleotide sequence ID" value="NZ_BAAAUB010000100.1"/>
</dbReference>
<evidence type="ECO:0000313" key="3">
    <source>
        <dbReference type="Proteomes" id="UP001206483"/>
    </source>
</evidence>
<evidence type="ECO:0000256" key="1">
    <source>
        <dbReference type="SAM" id="SignalP"/>
    </source>
</evidence>
<proteinExistence type="predicted"/>